<dbReference type="EMBL" id="OR769219">
    <property type="protein sequence ID" value="WQJ51450.1"/>
    <property type="molecule type" value="Genomic_DNA"/>
</dbReference>
<dbReference type="Proteomes" id="UP001348805">
    <property type="component" value="Segment"/>
</dbReference>
<name>A0ABZ0Z349_9CAUD</name>
<accession>A0ABZ0Z349</accession>
<evidence type="ECO:0000313" key="1">
    <source>
        <dbReference type="EMBL" id="WQJ51450.1"/>
    </source>
</evidence>
<reference evidence="1 2" key="1">
    <citation type="submission" date="2023-11" db="EMBL/GenBank/DDBJ databases">
        <authorList>
            <person name="Cook R."/>
            <person name="Crisci M."/>
            <person name="Pye H."/>
            <person name="Adriaenssens E."/>
            <person name="Santini J."/>
        </authorList>
    </citation>
    <scope>NUCLEOTIDE SEQUENCE [LARGE SCALE GENOMIC DNA]</scope>
    <source>
        <strain evidence="1">Lak_Megaphage_RVC_AP3_GC26</strain>
    </source>
</reference>
<proteinExistence type="predicted"/>
<sequence>MKYTYKLLHKYIPRLNNLSDMLLNPKEDNDEFDDIIIGGYFYPDDNKSQINLTSDGLIRDNIDKVNANNNYLASFFGDNVMNNELSSYDDKINYIGKWTSNIDANANIYYVIVDNQIRKIIFSKPIEPTSMQDTFGIIYIIEDDGNMVYCQPDENDILFDNLPEAKKYIKEQKELFNPLT</sequence>
<evidence type="ECO:0000313" key="2">
    <source>
        <dbReference type="Proteomes" id="UP001348805"/>
    </source>
</evidence>
<keyword evidence="2" id="KW-1185">Reference proteome</keyword>
<protein>
    <submittedName>
        <fullName evidence="1">Uncharacterized protein</fullName>
    </submittedName>
</protein>
<organism evidence="1 2">
    <name type="scientific">phage Lak_Megaphage_RVC_AP3_GC26</name>
    <dbReference type="NCBI Taxonomy" id="3109225"/>
    <lineage>
        <taxon>Viruses</taxon>
        <taxon>Duplodnaviria</taxon>
        <taxon>Heunggongvirae</taxon>
        <taxon>Uroviricota</taxon>
        <taxon>Caudoviricetes</taxon>
        <taxon>Caudoviricetes code 15 clade</taxon>
    </lineage>
</organism>